<name>A0ABV8DSY2_9NOCA</name>
<evidence type="ECO:0000313" key="3">
    <source>
        <dbReference type="EMBL" id="MFC3963086.1"/>
    </source>
</evidence>
<feature type="compositionally biased region" description="Basic and acidic residues" evidence="2">
    <location>
        <begin position="403"/>
        <end position="422"/>
    </location>
</feature>
<evidence type="ECO:0000256" key="1">
    <source>
        <dbReference type="SAM" id="Coils"/>
    </source>
</evidence>
<dbReference type="EMBL" id="JBHSAX010000013">
    <property type="protein sequence ID" value="MFC3963086.1"/>
    <property type="molecule type" value="Genomic_DNA"/>
</dbReference>
<feature type="region of interest" description="Disordered" evidence="2">
    <location>
        <begin position="436"/>
        <end position="526"/>
    </location>
</feature>
<keyword evidence="1" id="KW-0175">Coiled coil</keyword>
<feature type="compositionally biased region" description="Low complexity" evidence="2">
    <location>
        <begin position="569"/>
        <end position="612"/>
    </location>
</feature>
<organism evidence="3 4">
    <name type="scientific">Nocardia jiangsuensis</name>
    <dbReference type="NCBI Taxonomy" id="1691563"/>
    <lineage>
        <taxon>Bacteria</taxon>
        <taxon>Bacillati</taxon>
        <taxon>Actinomycetota</taxon>
        <taxon>Actinomycetes</taxon>
        <taxon>Mycobacteriales</taxon>
        <taxon>Nocardiaceae</taxon>
        <taxon>Nocardia</taxon>
    </lineage>
</organism>
<comment type="caution">
    <text evidence="3">The sequence shown here is derived from an EMBL/GenBank/DDBJ whole genome shotgun (WGS) entry which is preliminary data.</text>
</comment>
<dbReference type="Proteomes" id="UP001595696">
    <property type="component" value="Unassembled WGS sequence"/>
</dbReference>
<feature type="region of interest" description="Disordered" evidence="2">
    <location>
        <begin position="402"/>
        <end position="422"/>
    </location>
</feature>
<feature type="compositionally biased region" description="Basic and acidic residues" evidence="2">
    <location>
        <begin position="556"/>
        <end position="568"/>
    </location>
</feature>
<proteinExistence type="predicted"/>
<feature type="region of interest" description="Disordered" evidence="2">
    <location>
        <begin position="700"/>
        <end position="746"/>
    </location>
</feature>
<feature type="coiled-coil region" evidence="1">
    <location>
        <begin position="111"/>
        <end position="161"/>
    </location>
</feature>
<feature type="region of interest" description="Disordered" evidence="2">
    <location>
        <begin position="556"/>
        <end position="624"/>
    </location>
</feature>
<gene>
    <name evidence="3" type="ORF">ACFO0B_13910</name>
</gene>
<evidence type="ECO:0000313" key="4">
    <source>
        <dbReference type="Proteomes" id="UP001595696"/>
    </source>
</evidence>
<evidence type="ECO:0008006" key="5">
    <source>
        <dbReference type="Google" id="ProtNLM"/>
    </source>
</evidence>
<protein>
    <recommendedName>
        <fullName evidence="5">PPE family protein</fullName>
    </recommendedName>
</protein>
<keyword evidence="4" id="KW-1185">Reference proteome</keyword>
<evidence type="ECO:0000256" key="2">
    <source>
        <dbReference type="SAM" id="MobiDB-lite"/>
    </source>
</evidence>
<feature type="compositionally biased region" description="Low complexity" evidence="2">
    <location>
        <begin position="440"/>
        <end position="455"/>
    </location>
</feature>
<dbReference type="RefSeq" id="WP_378612819.1">
    <property type="nucleotide sequence ID" value="NZ_JBHSAX010000013.1"/>
</dbReference>
<accession>A0ABV8DSY2</accession>
<reference evidence="4" key="1">
    <citation type="journal article" date="2019" name="Int. J. Syst. Evol. Microbiol.">
        <title>The Global Catalogue of Microorganisms (GCM) 10K type strain sequencing project: providing services to taxonomists for standard genome sequencing and annotation.</title>
        <authorList>
            <consortium name="The Broad Institute Genomics Platform"/>
            <consortium name="The Broad Institute Genome Sequencing Center for Infectious Disease"/>
            <person name="Wu L."/>
            <person name="Ma J."/>
        </authorList>
    </citation>
    <scope>NUCLEOTIDE SEQUENCE [LARGE SCALE GENOMIC DNA]</scope>
    <source>
        <strain evidence="4">CGMCC 4.7330</strain>
    </source>
</reference>
<sequence>MPDWGEEWGFVVDLGVTAVANRLLPGSGGAVKMLGAAALAGGAGGAAGQVMSGDGDKAVSGFLVGAAGGAAGFGAGKALQAGAGSLSRGPRAALDNVAAADGKVTDAVAKLADARKAVTQAKADLDQAKAAAAARPGSKKLQNAEQQAEAAHRAATAARADATKALRTGRADRAALAEPTGVKRLLGQQGHRFAQAMGSSWARALGVGLGSAAFVALWDVKSAVALPGQDPTIELVWRGDHVPQYLTPPFSPDPMFTATGAGFLLQPGGLPHEVAEWHGGSGDSVATALSENYELFGDPSKKTPLDDKVIPRFAPVEITTGADAIPANYPQVVDRLNGAAGRFDAMQNTILNTVLPEQDEITRVGRANIADLIDGMNRLVAANPGGNFSELAAKALADVSENTARRARESGDNAKDVPDPDKITDTEAVTKLMEQLARSGQQGAPAAGTAGTTPGDYGLPGIDGSDLPGSSLPGIDGTGSGSDSSRSADALDRAVQAAQSANQPAPGTPITPGSAPGVNPGAGIGSGLGMGSGMEMLLPMLAQQAMARNFADQDRDLGRDLRDPDRGNRPPAVQTPPITTPATPAPAPQAAAPGTNPAPNANPAVHAPNTAPGQPAVAPPARVVGEDGKVPYDFPDGRHQRVWPAVAEALDAAFADREHTDAHAAYQKTAAKWSDVKSLERVDPYAMQTGDVATWVSVTSPAGAEPTEPPKAEMSTGAPPMGASVGGSAGGEVAPPQDGARGSAPGADRTAIAVVFPADEGGTLEVVVQGELRPFQAELADATGPLGDFGGFAHPPGVGAAAPRGGEQVPVGDPVAVPVV</sequence>